<evidence type="ECO:0000256" key="5">
    <source>
        <dbReference type="ARBA" id="ARBA00023002"/>
    </source>
</evidence>
<feature type="domain" description="Acyl-CoA dehydrogenase/oxidase C-terminal" evidence="7">
    <location>
        <begin position="229"/>
        <end position="376"/>
    </location>
</feature>
<sequence>MDFALNEDQQMVLDMVREFASQELAPKAREVDEAGAFPWDNIRALARLDLMGLPFPEEYGGAGMDFLTWTLVGAELSRTCSATGAVFGAHVLCQYPIFMFGTDQQKERFLTPLCRGEKIGAFALTEPTAGSDAGNVRTKAERDGEHYLLNGTKIFCSNGGEAEIYVIMANVAIERGPMGMTAFIVEKGTPGFEFGKNEEKMGFHALPNRELVFTDCRVPAENLLGRERRGFRVAMQTLDMGRIGMGIGAVGIAQAAFDAALGYSRQRVQFDKPISSFQAVQFMLADMATEIEAARLLCYQAAWLRDQGLPFEKQAAMAKVYSSEVAMRVTTKAVQVFGGYGYTRDYPVERYMREAKLFEIVEGTSEIQRQVIASHLLREGAKEPAPV</sequence>
<dbReference type="InterPro" id="IPR013786">
    <property type="entry name" value="AcylCoA_DH/ox_N"/>
</dbReference>
<dbReference type="FunFam" id="1.10.540.10:FF:000002">
    <property type="entry name" value="Acyl-CoA dehydrogenase FadE19"/>
    <property type="match status" value="1"/>
</dbReference>
<dbReference type="InterPro" id="IPR046373">
    <property type="entry name" value="Acyl-CoA_Oxase/DH_mid-dom_sf"/>
</dbReference>
<evidence type="ECO:0000313" key="10">
    <source>
        <dbReference type="EMBL" id="KPJ63812.1"/>
    </source>
</evidence>
<comment type="cofactor">
    <cofactor evidence="1 6">
        <name>FAD</name>
        <dbReference type="ChEBI" id="CHEBI:57692"/>
    </cofactor>
</comment>
<feature type="domain" description="Acyl-CoA dehydrogenase/oxidase N-terminal" evidence="9">
    <location>
        <begin position="6"/>
        <end position="117"/>
    </location>
</feature>
<dbReference type="Pfam" id="PF02770">
    <property type="entry name" value="Acyl-CoA_dh_M"/>
    <property type="match status" value="1"/>
</dbReference>
<dbReference type="InterPro" id="IPR009100">
    <property type="entry name" value="AcylCoA_DH/oxidase_NM_dom_sf"/>
</dbReference>
<dbReference type="PROSITE" id="PS00073">
    <property type="entry name" value="ACYL_COA_DH_2"/>
    <property type="match status" value="1"/>
</dbReference>
<gene>
    <name evidence="10" type="ORF">AMK68_03040</name>
</gene>
<dbReference type="InterPro" id="IPR036250">
    <property type="entry name" value="AcylCo_DH-like_C"/>
</dbReference>
<evidence type="ECO:0000313" key="11">
    <source>
        <dbReference type="Proteomes" id="UP000052020"/>
    </source>
</evidence>
<organism evidence="10 11">
    <name type="scientific">candidate division KD3-62 bacterium DG_56</name>
    <dbReference type="NCBI Taxonomy" id="1704032"/>
    <lineage>
        <taxon>Bacteria</taxon>
        <taxon>candidate division KD3-62</taxon>
    </lineage>
</organism>
<dbReference type="SUPFAM" id="SSF56645">
    <property type="entry name" value="Acyl-CoA dehydrogenase NM domain-like"/>
    <property type="match status" value="1"/>
</dbReference>
<evidence type="ECO:0000256" key="6">
    <source>
        <dbReference type="RuleBase" id="RU362125"/>
    </source>
</evidence>
<dbReference type="InterPro" id="IPR006089">
    <property type="entry name" value="Acyl-CoA_DH_CS"/>
</dbReference>
<name>A0A0S7XN81_9BACT</name>
<feature type="domain" description="Acyl-CoA oxidase/dehydrogenase middle" evidence="8">
    <location>
        <begin position="121"/>
        <end position="216"/>
    </location>
</feature>
<dbReference type="GO" id="GO:0050660">
    <property type="term" value="F:flavin adenine dinucleotide binding"/>
    <property type="evidence" value="ECO:0007669"/>
    <property type="project" value="InterPro"/>
</dbReference>
<dbReference type="Proteomes" id="UP000052020">
    <property type="component" value="Unassembled WGS sequence"/>
</dbReference>
<dbReference type="Gene3D" id="1.20.140.10">
    <property type="entry name" value="Butyryl-CoA Dehydrogenase, subunit A, domain 3"/>
    <property type="match status" value="1"/>
</dbReference>
<evidence type="ECO:0000256" key="4">
    <source>
        <dbReference type="ARBA" id="ARBA00022827"/>
    </source>
</evidence>
<dbReference type="Pfam" id="PF00441">
    <property type="entry name" value="Acyl-CoA_dh_1"/>
    <property type="match status" value="1"/>
</dbReference>
<dbReference type="FunFam" id="2.40.110.10:FF:000001">
    <property type="entry name" value="Acyl-CoA dehydrogenase, mitochondrial"/>
    <property type="match status" value="1"/>
</dbReference>
<dbReference type="PANTHER" id="PTHR43884:SF12">
    <property type="entry name" value="ISOVALERYL-COA DEHYDROGENASE, MITOCHONDRIAL-RELATED"/>
    <property type="match status" value="1"/>
</dbReference>
<evidence type="ECO:0000256" key="3">
    <source>
        <dbReference type="ARBA" id="ARBA00022630"/>
    </source>
</evidence>
<dbReference type="InterPro" id="IPR037069">
    <property type="entry name" value="AcylCoA_DH/ox_N_sf"/>
</dbReference>
<accession>A0A0S7XN81</accession>
<dbReference type="Pfam" id="PF02771">
    <property type="entry name" value="Acyl-CoA_dh_N"/>
    <property type="match status" value="1"/>
</dbReference>
<dbReference type="FunFam" id="1.20.140.10:FF:000004">
    <property type="entry name" value="Acyl-CoA dehydrogenase FadE25"/>
    <property type="match status" value="1"/>
</dbReference>
<dbReference type="Gene3D" id="1.10.540.10">
    <property type="entry name" value="Acyl-CoA dehydrogenase/oxidase, N-terminal domain"/>
    <property type="match status" value="1"/>
</dbReference>
<dbReference type="GO" id="GO:0003995">
    <property type="term" value="F:acyl-CoA dehydrogenase activity"/>
    <property type="evidence" value="ECO:0007669"/>
    <property type="project" value="InterPro"/>
</dbReference>
<comment type="caution">
    <text evidence="10">The sequence shown here is derived from an EMBL/GenBank/DDBJ whole genome shotgun (WGS) entry which is preliminary data.</text>
</comment>
<dbReference type="AlphaFoldDB" id="A0A0S7XN81"/>
<proteinExistence type="inferred from homology"/>
<reference evidence="10 11" key="1">
    <citation type="journal article" date="2015" name="Microbiome">
        <title>Genomic resolution of linkages in carbon, nitrogen, and sulfur cycling among widespread estuary sediment bacteria.</title>
        <authorList>
            <person name="Baker B.J."/>
            <person name="Lazar C.S."/>
            <person name="Teske A.P."/>
            <person name="Dick G.J."/>
        </authorList>
    </citation>
    <scope>NUCLEOTIDE SEQUENCE [LARGE SCALE GENOMIC DNA]</scope>
    <source>
        <strain evidence="10">DG_56</strain>
    </source>
</reference>
<dbReference type="PANTHER" id="PTHR43884">
    <property type="entry name" value="ACYL-COA DEHYDROGENASE"/>
    <property type="match status" value="1"/>
</dbReference>
<dbReference type="SUPFAM" id="SSF47203">
    <property type="entry name" value="Acyl-CoA dehydrogenase C-terminal domain-like"/>
    <property type="match status" value="1"/>
</dbReference>
<dbReference type="PIRSF" id="PIRSF016578">
    <property type="entry name" value="HsaA"/>
    <property type="match status" value="1"/>
</dbReference>
<evidence type="ECO:0000259" key="7">
    <source>
        <dbReference type="Pfam" id="PF00441"/>
    </source>
</evidence>
<comment type="similarity">
    <text evidence="2 6">Belongs to the acyl-CoA dehydrogenase family.</text>
</comment>
<dbReference type="CDD" id="cd01158">
    <property type="entry name" value="SCAD_SBCAD"/>
    <property type="match status" value="1"/>
</dbReference>
<evidence type="ECO:0000259" key="9">
    <source>
        <dbReference type="Pfam" id="PF02771"/>
    </source>
</evidence>
<evidence type="ECO:0000256" key="1">
    <source>
        <dbReference type="ARBA" id="ARBA00001974"/>
    </source>
</evidence>
<keyword evidence="3 6" id="KW-0285">Flavoprotein</keyword>
<dbReference type="Gene3D" id="2.40.110.10">
    <property type="entry name" value="Butyryl-CoA Dehydrogenase, subunit A, domain 2"/>
    <property type="match status" value="1"/>
</dbReference>
<dbReference type="PATRIC" id="fig|1704032.3.peg.424"/>
<keyword evidence="4 6" id="KW-0274">FAD</keyword>
<dbReference type="EMBL" id="LIZY01000061">
    <property type="protein sequence ID" value="KPJ63812.1"/>
    <property type="molecule type" value="Genomic_DNA"/>
</dbReference>
<keyword evidence="5 6" id="KW-0560">Oxidoreductase</keyword>
<dbReference type="InterPro" id="IPR006091">
    <property type="entry name" value="Acyl-CoA_Oxase/DH_mid-dom"/>
</dbReference>
<protein>
    <submittedName>
        <fullName evidence="10">Acyl-CoA dehydrogenase</fullName>
    </submittedName>
</protein>
<evidence type="ECO:0000259" key="8">
    <source>
        <dbReference type="Pfam" id="PF02770"/>
    </source>
</evidence>
<evidence type="ECO:0000256" key="2">
    <source>
        <dbReference type="ARBA" id="ARBA00009347"/>
    </source>
</evidence>
<dbReference type="InterPro" id="IPR009075">
    <property type="entry name" value="AcylCo_DH/oxidase_C"/>
</dbReference>